<keyword evidence="2" id="KW-1185">Reference proteome</keyword>
<sequence>MLENSGYYVVYSSPSDNIFLISTLLSDARTLNLLDEMESEIDCMFFDFYNNWLFIFGVGFEKKYFL</sequence>
<evidence type="ECO:0000313" key="2">
    <source>
        <dbReference type="Proteomes" id="UP001162131"/>
    </source>
</evidence>
<proteinExistence type="predicted"/>
<evidence type="ECO:0000313" key="1">
    <source>
        <dbReference type="EMBL" id="CAG9312844.1"/>
    </source>
</evidence>
<name>A0AAU9ICZ2_9CILI</name>
<reference evidence="1" key="1">
    <citation type="submission" date="2021-09" db="EMBL/GenBank/DDBJ databases">
        <authorList>
            <consortium name="AG Swart"/>
            <person name="Singh M."/>
            <person name="Singh A."/>
            <person name="Seah K."/>
            <person name="Emmerich C."/>
        </authorList>
    </citation>
    <scope>NUCLEOTIDE SEQUENCE</scope>
    <source>
        <strain evidence="1">ATCC30299</strain>
    </source>
</reference>
<accession>A0AAU9ICZ2</accession>
<gene>
    <name evidence="1" type="ORF">BSTOLATCC_MIC7636</name>
</gene>
<dbReference type="EMBL" id="CAJZBQ010000009">
    <property type="protein sequence ID" value="CAG9312844.1"/>
    <property type="molecule type" value="Genomic_DNA"/>
</dbReference>
<organism evidence="1 2">
    <name type="scientific">Blepharisma stoltei</name>
    <dbReference type="NCBI Taxonomy" id="1481888"/>
    <lineage>
        <taxon>Eukaryota</taxon>
        <taxon>Sar</taxon>
        <taxon>Alveolata</taxon>
        <taxon>Ciliophora</taxon>
        <taxon>Postciliodesmatophora</taxon>
        <taxon>Heterotrichea</taxon>
        <taxon>Heterotrichida</taxon>
        <taxon>Blepharismidae</taxon>
        <taxon>Blepharisma</taxon>
    </lineage>
</organism>
<comment type="caution">
    <text evidence="1">The sequence shown here is derived from an EMBL/GenBank/DDBJ whole genome shotgun (WGS) entry which is preliminary data.</text>
</comment>
<protein>
    <submittedName>
        <fullName evidence="1">Uncharacterized protein</fullName>
    </submittedName>
</protein>
<dbReference type="Proteomes" id="UP001162131">
    <property type="component" value="Unassembled WGS sequence"/>
</dbReference>
<dbReference type="AlphaFoldDB" id="A0AAU9ICZ2"/>